<feature type="chain" id="PRO_5012868085" evidence="8">
    <location>
        <begin position="22"/>
        <end position="1058"/>
    </location>
</feature>
<keyword evidence="4 7" id="KW-0812">Transmembrane</keyword>
<sequence length="1058" mass="118390">MKRTTLTIVIAALCLFFKANAQHSTKLSGRVISLANNTPLAGATITIRNTKISTQTDKNGKFNISAPNSRGDLTISFTGYKTKVISFSGASMELYEVTLTEDEGNLKEVAIVSTGYQNIPKERATGSFVLIDSTLLNQRVTTNILDRLDGVTSGLIFNRNLNNQANNASISIRGRSTLFANPNPLIVLDNFPYDGDLENINPNDIENISVLKDAAAASIWGVRAGNGVIIITTKKGLRNGQPRVGLVANVTVANRPDVYSKPWMSSEEFLGLEEFLFKQGYYNSTIDTRYSPITAGVQVLFDRRNQLISPGDSALQIAKLKQIDTRDQWSRLFYRPSINQQYQANINGGAEKQKYFISAGFDRNDKSLVNESFERLTLNANNTYYLAKDKLEIFSGITFTNNTDRRGTDTYIPLSPYDLLEGPSGQALEIGSYLRPSFTDGQGQSKLLDWKYRPLDELNSNRKNTITDYRINMRGAYQFFEGLKLSLNYQYQKGIDDYSLNHAADSYFTRNLINTYTVIDPLSAEAKSPIAAGAVLTAGASNYSSKNFRGQLDFRHLFKSSELNISMGYELKDYSSFSTTQIYYGYDESLASNSNGLLNASGTYPNRLTGGSDGINTVPSQSSSADRYRSYFAIGSYMLKNKYIFSGSIRKDESNLFGVKSNQKGVPLWSAGFKYQLSTENFYGLKWLPALAFRATYGYNGNVDKTTSAYLTSMYSYRNVWGINAAEIINPPNPSLRWERIKNLNFGIDFATKQNYVSGSLEYFVKSGTDLIGNSLIAPQTGVNTFKGNSADTRTDGIDASLKINWFRERTFSWNTGLLFSYSNEVVKKYNFDQGTNGNLIFSNYNNPVEGYPYNAVFSYKYGGLDAAGNPIGYLNGAQTKLYASIQNSRNREDLNFHGSAIPIYFGSVLNTIDFRGITLTFNVTYKLKYYTRRTSVFNGSRYDFLQTDYNKRWKEPGDEAITNVPSLVYPFNPNRANFYEGSAALVDRGDHIRLQFLQLSAPISKIVKKSKWLSGSMDFSMNNVGILWKQANTNYDPDYGYMTIPLMISMGIKLNIK</sequence>
<evidence type="ECO:0000256" key="3">
    <source>
        <dbReference type="ARBA" id="ARBA00022452"/>
    </source>
</evidence>
<feature type="signal peptide" evidence="8">
    <location>
        <begin position="1"/>
        <end position="21"/>
    </location>
</feature>
<evidence type="ECO:0000256" key="5">
    <source>
        <dbReference type="ARBA" id="ARBA00023136"/>
    </source>
</evidence>
<keyword evidence="3 7" id="KW-1134">Transmembrane beta strand</keyword>
<dbReference type="NCBIfam" id="TIGR04057">
    <property type="entry name" value="SusC_RagA_signa"/>
    <property type="match status" value="1"/>
</dbReference>
<dbReference type="SUPFAM" id="SSF56935">
    <property type="entry name" value="Porins"/>
    <property type="match status" value="1"/>
</dbReference>
<dbReference type="InterPro" id="IPR039426">
    <property type="entry name" value="TonB-dep_rcpt-like"/>
</dbReference>
<evidence type="ECO:0000313" key="11">
    <source>
        <dbReference type="Proteomes" id="UP000192678"/>
    </source>
</evidence>
<comment type="subcellular location">
    <subcellularLocation>
        <location evidence="1 7">Cell outer membrane</location>
        <topology evidence="1 7">Multi-pass membrane protein</topology>
    </subcellularLocation>
</comment>
<dbReference type="STRING" id="475255.SAMN04488101_11228"/>
<evidence type="ECO:0000256" key="6">
    <source>
        <dbReference type="ARBA" id="ARBA00023237"/>
    </source>
</evidence>
<evidence type="ECO:0000313" key="10">
    <source>
        <dbReference type="EMBL" id="SMD08453.1"/>
    </source>
</evidence>
<dbReference type="Gene3D" id="2.170.130.10">
    <property type="entry name" value="TonB-dependent receptor, plug domain"/>
    <property type="match status" value="1"/>
</dbReference>
<dbReference type="InterPro" id="IPR008969">
    <property type="entry name" value="CarboxyPept-like_regulatory"/>
</dbReference>
<gene>
    <name evidence="10" type="ORF">SAMN04488101_11228</name>
</gene>
<dbReference type="AlphaFoldDB" id="A0A1W2EFE1"/>
<reference evidence="10 11" key="1">
    <citation type="submission" date="2017-04" db="EMBL/GenBank/DDBJ databases">
        <authorList>
            <person name="Afonso C.L."/>
            <person name="Miller P.J."/>
            <person name="Scott M.A."/>
            <person name="Spackman E."/>
            <person name="Goraichik I."/>
            <person name="Dimitrov K.M."/>
            <person name="Suarez D.L."/>
            <person name="Swayne D.E."/>
        </authorList>
    </citation>
    <scope>NUCLEOTIDE SEQUENCE [LARGE SCALE GENOMIC DNA]</scope>
    <source>
        <strain evidence="10 11">DSM 19625</strain>
    </source>
</reference>
<evidence type="ECO:0000256" key="4">
    <source>
        <dbReference type="ARBA" id="ARBA00022692"/>
    </source>
</evidence>
<dbReference type="InterPro" id="IPR023996">
    <property type="entry name" value="TonB-dep_OMP_SusC/RagA"/>
</dbReference>
<evidence type="ECO:0000256" key="7">
    <source>
        <dbReference type="PROSITE-ProRule" id="PRU01360"/>
    </source>
</evidence>
<evidence type="ECO:0000256" key="2">
    <source>
        <dbReference type="ARBA" id="ARBA00022448"/>
    </source>
</evidence>
<keyword evidence="6 7" id="KW-0998">Cell outer membrane</keyword>
<feature type="domain" description="TonB-dependent receptor plug" evidence="9">
    <location>
        <begin position="121"/>
        <end position="228"/>
    </location>
</feature>
<dbReference type="GO" id="GO:0009279">
    <property type="term" value="C:cell outer membrane"/>
    <property type="evidence" value="ECO:0007669"/>
    <property type="project" value="UniProtKB-SubCell"/>
</dbReference>
<evidence type="ECO:0000256" key="1">
    <source>
        <dbReference type="ARBA" id="ARBA00004571"/>
    </source>
</evidence>
<dbReference type="Pfam" id="PF07715">
    <property type="entry name" value="Plug"/>
    <property type="match status" value="1"/>
</dbReference>
<name>A0A1W2EFE1_9SPHI</name>
<dbReference type="InterPro" id="IPR023997">
    <property type="entry name" value="TonB-dep_OMP_SusC/RagA_CS"/>
</dbReference>
<dbReference type="PROSITE" id="PS52016">
    <property type="entry name" value="TONB_DEPENDENT_REC_3"/>
    <property type="match status" value="1"/>
</dbReference>
<protein>
    <submittedName>
        <fullName evidence="10">TonB-linked outer membrane protein, SusC/RagA family</fullName>
    </submittedName>
</protein>
<keyword evidence="2 7" id="KW-0813">Transport</keyword>
<evidence type="ECO:0000256" key="8">
    <source>
        <dbReference type="SAM" id="SignalP"/>
    </source>
</evidence>
<keyword evidence="11" id="KW-1185">Reference proteome</keyword>
<accession>A0A1W2EFE1</accession>
<dbReference type="EMBL" id="FWYB01000012">
    <property type="protein sequence ID" value="SMD08453.1"/>
    <property type="molecule type" value="Genomic_DNA"/>
</dbReference>
<dbReference type="InterPro" id="IPR036942">
    <property type="entry name" value="Beta-barrel_TonB_sf"/>
</dbReference>
<evidence type="ECO:0000259" key="9">
    <source>
        <dbReference type="Pfam" id="PF07715"/>
    </source>
</evidence>
<dbReference type="Pfam" id="PF13715">
    <property type="entry name" value="CarbopepD_reg_2"/>
    <property type="match status" value="1"/>
</dbReference>
<dbReference type="Gene3D" id="2.40.170.20">
    <property type="entry name" value="TonB-dependent receptor, beta-barrel domain"/>
    <property type="match status" value="1"/>
</dbReference>
<dbReference type="Gene3D" id="2.60.40.1120">
    <property type="entry name" value="Carboxypeptidase-like, regulatory domain"/>
    <property type="match status" value="1"/>
</dbReference>
<dbReference type="InterPro" id="IPR037066">
    <property type="entry name" value="Plug_dom_sf"/>
</dbReference>
<keyword evidence="5 7" id="KW-0472">Membrane</keyword>
<dbReference type="NCBIfam" id="TIGR04056">
    <property type="entry name" value="OMP_RagA_SusC"/>
    <property type="match status" value="1"/>
</dbReference>
<dbReference type="InterPro" id="IPR012910">
    <property type="entry name" value="Plug_dom"/>
</dbReference>
<dbReference type="SUPFAM" id="SSF49464">
    <property type="entry name" value="Carboxypeptidase regulatory domain-like"/>
    <property type="match status" value="1"/>
</dbReference>
<proteinExistence type="inferred from homology"/>
<comment type="similarity">
    <text evidence="7">Belongs to the TonB-dependent receptor family.</text>
</comment>
<dbReference type="RefSeq" id="WP_084291045.1">
    <property type="nucleotide sequence ID" value="NZ_FWYB01000012.1"/>
</dbReference>
<organism evidence="10 11">
    <name type="scientific">Pedobacter nyackensis</name>
    <dbReference type="NCBI Taxonomy" id="475255"/>
    <lineage>
        <taxon>Bacteria</taxon>
        <taxon>Pseudomonadati</taxon>
        <taxon>Bacteroidota</taxon>
        <taxon>Sphingobacteriia</taxon>
        <taxon>Sphingobacteriales</taxon>
        <taxon>Sphingobacteriaceae</taxon>
        <taxon>Pedobacter</taxon>
    </lineage>
</organism>
<keyword evidence="8" id="KW-0732">Signal</keyword>
<dbReference type="Proteomes" id="UP000192678">
    <property type="component" value="Unassembled WGS sequence"/>
</dbReference>
<dbReference type="OrthoDB" id="9768177at2"/>